<name>A0ABN1CTV3_9ACTN</name>
<evidence type="ECO:0000313" key="1">
    <source>
        <dbReference type="EMBL" id="GAA0525912.1"/>
    </source>
</evidence>
<keyword evidence="2" id="KW-1185">Reference proteome</keyword>
<protein>
    <submittedName>
        <fullName evidence="1">Uncharacterized protein</fullName>
    </submittedName>
</protein>
<proteinExistence type="predicted"/>
<gene>
    <name evidence="1" type="ORF">GCM10010390_30440</name>
</gene>
<comment type="caution">
    <text evidence="1">The sequence shown here is derived from an EMBL/GenBank/DDBJ whole genome shotgun (WGS) entry which is preliminary data.</text>
</comment>
<reference evidence="1 2" key="1">
    <citation type="journal article" date="2019" name="Int. J. Syst. Evol. Microbiol.">
        <title>The Global Catalogue of Microorganisms (GCM) 10K type strain sequencing project: providing services to taxonomists for standard genome sequencing and annotation.</title>
        <authorList>
            <consortium name="The Broad Institute Genomics Platform"/>
            <consortium name="The Broad Institute Genome Sequencing Center for Infectious Disease"/>
            <person name="Wu L."/>
            <person name="Ma J."/>
        </authorList>
    </citation>
    <scope>NUCLEOTIDE SEQUENCE [LARGE SCALE GENOMIC DNA]</scope>
    <source>
        <strain evidence="1 2">JCM 5052</strain>
    </source>
</reference>
<organism evidence="1 2">
    <name type="scientific">Streptomyces mordarskii</name>
    <dbReference type="NCBI Taxonomy" id="1226758"/>
    <lineage>
        <taxon>Bacteria</taxon>
        <taxon>Bacillati</taxon>
        <taxon>Actinomycetota</taxon>
        <taxon>Actinomycetes</taxon>
        <taxon>Kitasatosporales</taxon>
        <taxon>Streptomycetaceae</taxon>
        <taxon>Streptomyces</taxon>
    </lineage>
</organism>
<dbReference type="Proteomes" id="UP001501576">
    <property type="component" value="Unassembled WGS sequence"/>
</dbReference>
<evidence type="ECO:0000313" key="2">
    <source>
        <dbReference type="Proteomes" id="UP001501576"/>
    </source>
</evidence>
<accession>A0ABN1CTV3</accession>
<sequence>MLGAGDTGDVSVPAEATYADGSTGTLTIQLTGWIPGPAYGETEAVRTSRIHTCTGPLGTTAAIFHQVGELDPARNGRRSR</sequence>
<dbReference type="EMBL" id="BAAABZ010000016">
    <property type="protein sequence ID" value="GAA0525912.1"/>
    <property type="molecule type" value="Genomic_DNA"/>
</dbReference>